<organism evidence="1 2">
    <name type="scientific">Koribacter versatilis (strain Ellin345)</name>
    <dbReference type="NCBI Taxonomy" id="204669"/>
    <lineage>
        <taxon>Bacteria</taxon>
        <taxon>Pseudomonadati</taxon>
        <taxon>Acidobacteriota</taxon>
        <taxon>Terriglobia</taxon>
        <taxon>Terriglobales</taxon>
        <taxon>Candidatus Korobacteraceae</taxon>
        <taxon>Candidatus Korobacter</taxon>
    </lineage>
</organism>
<dbReference type="Proteomes" id="UP000002432">
    <property type="component" value="Chromosome"/>
</dbReference>
<dbReference type="EnsemblBacteria" id="ABF43271">
    <property type="protein sequence ID" value="ABF43271"/>
    <property type="gene ID" value="Acid345_4271"/>
</dbReference>
<dbReference type="EMBL" id="CP000360">
    <property type="protein sequence ID" value="ABF43271.1"/>
    <property type="molecule type" value="Genomic_DNA"/>
</dbReference>
<keyword evidence="2" id="KW-1185">Reference proteome</keyword>
<name>Q1IIM9_KORVE</name>
<dbReference type="RefSeq" id="WP_011525068.1">
    <property type="nucleotide sequence ID" value="NC_008009.1"/>
</dbReference>
<dbReference type="HOGENOM" id="CLU_2479289_0_0_0"/>
<reference evidence="1 2" key="1">
    <citation type="journal article" date="2009" name="Appl. Environ. Microbiol.">
        <title>Three genomes from the phylum Acidobacteria provide insight into the lifestyles of these microorganisms in soils.</title>
        <authorList>
            <person name="Ward N.L."/>
            <person name="Challacombe J.F."/>
            <person name="Janssen P.H."/>
            <person name="Henrissat B."/>
            <person name="Coutinho P.M."/>
            <person name="Wu M."/>
            <person name="Xie G."/>
            <person name="Haft D.H."/>
            <person name="Sait M."/>
            <person name="Badger J."/>
            <person name="Barabote R.D."/>
            <person name="Bradley B."/>
            <person name="Brettin T.S."/>
            <person name="Brinkac L.M."/>
            <person name="Bruce D."/>
            <person name="Creasy T."/>
            <person name="Daugherty S.C."/>
            <person name="Davidsen T.M."/>
            <person name="DeBoy R.T."/>
            <person name="Detter J.C."/>
            <person name="Dodson R.J."/>
            <person name="Durkin A.S."/>
            <person name="Ganapathy A."/>
            <person name="Gwinn-Giglio M."/>
            <person name="Han C.S."/>
            <person name="Khouri H."/>
            <person name="Kiss H."/>
            <person name="Kothari S.P."/>
            <person name="Madupu R."/>
            <person name="Nelson K.E."/>
            <person name="Nelson W.C."/>
            <person name="Paulsen I."/>
            <person name="Penn K."/>
            <person name="Ren Q."/>
            <person name="Rosovitz M.J."/>
            <person name="Selengut J.D."/>
            <person name="Shrivastava S."/>
            <person name="Sullivan S.A."/>
            <person name="Tapia R."/>
            <person name="Thompson L.S."/>
            <person name="Watkins K.L."/>
            <person name="Yang Q."/>
            <person name="Yu C."/>
            <person name="Zafar N."/>
            <person name="Zhou L."/>
            <person name="Kuske C.R."/>
        </authorList>
    </citation>
    <scope>NUCLEOTIDE SEQUENCE [LARGE SCALE GENOMIC DNA]</scope>
    <source>
        <strain evidence="1 2">Ellin345</strain>
    </source>
</reference>
<evidence type="ECO:0000313" key="2">
    <source>
        <dbReference type="Proteomes" id="UP000002432"/>
    </source>
</evidence>
<protein>
    <submittedName>
        <fullName evidence="1">Uncharacterized protein</fullName>
    </submittedName>
</protein>
<sequence>MISEADSSDPRVRLLTQMKQMQDAASARYPVPTTPEPSRDEITTWCEATPQFAKATDGCNVELDGVCAHGYPSWLIMYGLVADPNAL</sequence>
<dbReference type="AlphaFoldDB" id="Q1IIM9"/>
<evidence type="ECO:0000313" key="1">
    <source>
        <dbReference type="EMBL" id="ABF43271.1"/>
    </source>
</evidence>
<proteinExistence type="predicted"/>
<dbReference type="KEGG" id="aba:Acid345_4271"/>
<gene>
    <name evidence="1" type="ordered locus">Acid345_4271</name>
</gene>
<accession>Q1IIM9</accession>
<dbReference type="OrthoDB" id="121853at2"/>